<dbReference type="Pfam" id="PF02659">
    <property type="entry name" value="Mntp"/>
    <property type="match status" value="1"/>
</dbReference>
<feature type="transmembrane region" description="Helical" evidence="8">
    <location>
        <begin position="72"/>
        <end position="94"/>
    </location>
</feature>
<proteinExistence type="inferred from homology"/>
<keyword evidence="4 8" id="KW-1133">Transmembrane helix</keyword>
<dbReference type="RefSeq" id="WP_244711993.1">
    <property type="nucleotide sequence ID" value="NZ_CP095073.1"/>
</dbReference>
<keyword evidence="2 8" id="KW-1003">Cell membrane</keyword>
<comment type="subcellular location">
    <subcellularLocation>
        <location evidence="8">Cell membrane</location>
        <topology evidence="8">Multi-pass membrane protein</topology>
    </subcellularLocation>
</comment>
<feature type="transmembrane region" description="Helical" evidence="8">
    <location>
        <begin position="39"/>
        <end position="60"/>
    </location>
</feature>
<keyword evidence="5 8" id="KW-0406">Ion transport</keyword>
<name>A0ABY4ENY1_9BACI</name>
<evidence type="ECO:0000256" key="3">
    <source>
        <dbReference type="ARBA" id="ARBA00022692"/>
    </source>
</evidence>
<feature type="transmembrane region" description="Helical" evidence="8">
    <location>
        <begin position="106"/>
        <end position="126"/>
    </location>
</feature>
<comment type="function">
    <text evidence="8">Probably functions as a manganese efflux pump.</text>
</comment>
<feature type="transmembrane region" description="Helical" evidence="8">
    <location>
        <begin position="132"/>
        <end position="154"/>
    </location>
</feature>
<protein>
    <recommendedName>
        <fullName evidence="8">Putative manganese efflux pump MntP</fullName>
    </recommendedName>
</protein>
<evidence type="ECO:0000256" key="4">
    <source>
        <dbReference type="ARBA" id="ARBA00022989"/>
    </source>
</evidence>
<evidence type="ECO:0000256" key="2">
    <source>
        <dbReference type="ARBA" id="ARBA00022475"/>
    </source>
</evidence>
<keyword evidence="1 8" id="KW-0813">Transport</keyword>
<evidence type="ECO:0000256" key="7">
    <source>
        <dbReference type="ARBA" id="ARBA00023211"/>
    </source>
</evidence>
<dbReference type="InterPro" id="IPR003810">
    <property type="entry name" value="Mntp/YtaF"/>
</dbReference>
<keyword evidence="3 8" id="KW-0812">Transmembrane</keyword>
<dbReference type="HAMAP" id="MF_01521">
    <property type="entry name" value="MntP_pump"/>
    <property type="match status" value="1"/>
</dbReference>
<organism evidence="9 10">
    <name type="scientific">Halobacillus salinarum</name>
    <dbReference type="NCBI Taxonomy" id="2932257"/>
    <lineage>
        <taxon>Bacteria</taxon>
        <taxon>Bacillati</taxon>
        <taxon>Bacillota</taxon>
        <taxon>Bacilli</taxon>
        <taxon>Bacillales</taxon>
        <taxon>Bacillaceae</taxon>
        <taxon>Halobacillus</taxon>
    </lineage>
</organism>
<dbReference type="Proteomes" id="UP000831787">
    <property type="component" value="Chromosome"/>
</dbReference>
<feature type="transmembrane region" description="Helical" evidence="8">
    <location>
        <begin position="161"/>
        <end position="182"/>
    </location>
</feature>
<dbReference type="EMBL" id="CP095073">
    <property type="protein sequence ID" value="UOQ45344.1"/>
    <property type="molecule type" value="Genomic_DNA"/>
</dbReference>
<feature type="transmembrane region" description="Helical" evidence="8">
    <location>
        <begin position="12"/>
        <end position="32"/>
    </location>
</feature>
<evidence type="ECO:0000313" key="10">
    <source>
        <dbReference type="Proteomes" id="UP000831787"/>
    </source>
</evidence>
<sequence>MAHLLLEEITPIILLSFALGMDAFSVALGMGMQAVRLKYAFYAGITVGVFHMIMPGLGIALGQWLSNNVSQWASFAGGFLLFCLGSYTIFACLAEKHSTAYTLSGAGLWLFALSVSIDSFPVGFTLGLRHSAMLISIMAFGIMSMVLTWAGFIVGRRTSSLLGTYSEILGGSILCGLGLYAIF</sequence>
<keyword evidence="6 8" id="KW-0472">Membrane</keyword>
<evidence type="ECO:0000313" key="9">
    <source>
        <dbReference type="EMBL" id="UOQ45344.1"/>
    </source>
</evidence>
<dbReference type="InterPro" id="IPR022929">
    <property type="entry name" value="Put_MntP"/>
</dbReference>
<evidence type="ECO:0000256" key="1">
    <source>
        <dbReference type="ARBA" id="ARBA00022448"/>
    </source>
</evidence>
<dbReference type="PANTHER" id="PTHR35529">
    <property type="entry name" value="MANGANESE EFFLUX PUMP MNTP-RELATED"/>
    <property type="match status" value="1"/>
</dbReference>
<evidence type="ECO:0000256" key="8">
    <source>
        <dbReference type="HAMAP-Rule" id="MF_01521"/>
    </source>
</evidence>
<reference evidence="9 10" key="1">
    <citation type="submission" date="2022-04" db="EMBL/GenBank/DDBJ databases">
        <title>Halobacillus sp. isolated from saltern.</title>
        <authorList>
            <person name="Won M."/>
            <person name="Lee C.-M."/>
            <person name="Woen H.-Y."/>
            <person name="Kwon S.-W."/>
        </authorList>
    </citation>
    <scope>NUCLEOTIDE SEQUENCE [LARGE SCALE GENOMIC DNA]</scope>
    <source>
        <strain evidence="9 10">SSBR10-3</strain>
    </source>
</reference>
<comment type="similarity">
    <text evidence="8">Belongs to the MntP (TC 9.B.29) family.</text>
</comment>
<evidence type="ECO:0000256" key="6">
    <source>
        <dbReference type="ARBA" id="ARBA00023136"/>
    </source>
</evidence>
<dbReference type="PANTHER" id="PTHR35529:SF1">
    <property type="entry name" value="MANGANESE EFFLUX PUMP MNTP-RELATED"/>
    <property type="match status" value="1"/>
</dbReference>
<accession>A0ABY4ENY1</accession>
<keyword evidence="10" id="KW-1185">Reference proteome</keyword>
<keyword evidence="7 8" id="KW-0464">Manganese</keyword>
<gene>
    <name evidence="8" type="primary">mntP</name>
    <name evidence="9" type="ORF">MUN89_05190</name>
</gene>
<evidence type="ECO:0000256" key="5">
    <source>
        <dbReference type="ARBA" id="ARBA00023065"/>
    </source>
</evidence>